<dbReference type="RefSeq" id="WP_198321926.1">
    <property type="nucleotide sequence ID" value="NZ_CP104311.1"/>
</dbReference>
<gene>
    <name evidence="3" type="ORF">N4J17_13430</name>
</gene>
<dbReference type="Pfam" id="PF03872">
    <property type="entry name" value="RseA_N"/>
    <property type="match status" value="1"/>
</dbReference>
<dbReference type="SUPFAM" id="SSF89069">
    <property type="entry name" value="N-terminal, cytoplasmic domain of anti-sigmaE factor RseA"/>
    <property type="match status" value="1"/>
</dbReference>
<keyword evidence="1" id="KW-0472">Membrane</keyword>
<feature type="transmembrane region" description="Helical" evidence="1">
    <location>
        <begin position="91"/>
        <end position="111"/>
    </location>
</feature>
<dbReference type="Gene3D" id="1.10.10.880">
    <property type="entry name" value="Anti sigma-E protein RseA, N-terminal domain"/>
    <property type="match status" value="1"/>
</dbReference>
<sequence>MLEEHMAQKASVFVDNEMDLAEAEGYLRLIGKREEFRSTLSRYYLIGEVLRTGRTPVGNRLAEAVAHRIAFEPAILAPAKARASYSLRRHIVTGALAASMAAVAVLVWRGVSGVSGFAAMDGGLSAGADMASAETRIDPEMQAYLLAHSGTSHVAGSGTLMPYMRLVSYEH</sequence>
<dbReference type="Proteomes" id="UP001359308">
    <property type="component" value="Chromosome"/>
</dbReference>
<accession>A0ABZ2F567</accession>
<keyword evidence="1" id="KW-1133">Transmembrane helix</keyword>
<dbReference type="PANTHER" id="PTHR38104">
    <property type="match status" value="1"/>
</dbReference>
<evidence type="ECO:0000259" key="2">
    <source>
        <dbReference type="Pfam" id="PF03872"/>
    </source>
</evidence>
<dbReference type="PANTHER" id="PTHR38104:SF1">
    <property type="entry name" value="ANTI-SIGMA-E FACTOR RSEA"/>
    <property type="match status" value="1"/>
</dbReference>
<reference evidence="3 4" key="1">
    <citation type="submission" date="2022-09" db="EMBL/GenBank/DDBJ databases">
        <authorList>
            <person name="Giprobiosintez L."/>
        </authorList>
    </citation>
    <scope>NUCLEOTIDE SEQUENCE [LARGE SCALE GENOMIC DNA]</scope>
    <source>
        <strain evidence="4">VKPM-B-12549 (GBS-15)</strain>
    </source>
</reference>
<feature type="domain" description="Anti sigma-E protein RseA N-terminal" evidence="2">
    <location>
        <begin position="9"/>
        <end position="84"/>
    </location>
</feature>
<dbReference type="InterPro" id="IPR036147">
    <property type="entry name" value="Anti-sigma_E_RseA_N_sf"/>
</dbReference>
<evidence type="ECO:0000313" key="3">
    <source>
        <dbReference type="EMBL" id="WWF01456.1"/>
    </source>
</evidence>
<evidence type="ECO:0000256" key="1">
    <source>
        <dbReference type="SAM" id="Phobius"/>
    </source>
</evidence>
<organism evidence="3 4">
    <name type="scientific">Methylococcus capsulatus</name>
    <dbReference type="NCBI Taxonomy" id="414"/>
    <lineage>
        <taxon>Bacteria</taxon>
        <taxon>Pseudomonadati</taxon>
        <taxon>Pseudomonadota</taxon>
        <taxon>Gammaproteobacteria</taxon>
        <taxon>Methylococcales</taxon>
        <taxon>Methylococcaceae</taxon>
        <taxon>Methylococcus</taxon>
    </lineage>
</organism>
<name>A0ABZ2F567_METCP</name>
<dbReference type="InterPro" id="IPR052383">
    <property type="entry name" value="Anti-sigma-E_RseA-like"/>
</dbReference>
<dbReference type="InterPro" id="IPR005572">
    <property type="entry name" value="Anti-sigma_E_RseA_N"/>
</dbReference>
<dbReference type="EMBL" id="CP104311">
    <property type="protein sequence ID" value="WWF01456.1"/>
    <property type="molecule type" value="Genomic_DNA"/>
</dbReference>
<keyword evidence="4" id="KW-1185">Reference proteome</keyword>
<proteinExistence type="predicted"/>
<protein>
    <submittedName>
        <fullName evidence="3">Sigma-E factor negative regulatory protein</fullName>
    </submittedName>
</protein>
<keyword evidence="1" id="KW-0812">Transmembrane</keyword>
<evidence type="ECO:0000313" key="4">
    <source>
        <dbReference type="Proteomes" id="UP001359308"/>
    </source>
</evidence>